<dbReference type="RefSeq" id="XP_013282597.1">
    <property type="nucleotide sequence ID" value="XM_013427143.1"/>
</dbReference>
<dbReference type="Proteomes" id="UP000053029">
    <property type="component" value="Unassembled WGS sequence"/>
</dbReference>
<protein>
    <submittedName>
        <fullName evidence="3">Unplaced genomic scaffold supercont1.5, whole genome shotgun sequence</fullName>
    </submittedName>
</protein>
<evidence type="ECO:0000313" key="3">
    <source>
        <dbReference type="EMBL" id="KIW78789.1"/>
    </source>
</evidence>
<dbReference type="InterPro" id="IPR013785">
    <property type="entry name" value="Aldolase_TIM"/>
</dbReference>
<accession>A0A0D2H293</accession>
<gene>
    <name evidence="3" type="ORF">Z517_08628</name>
</gene>
<dbReference type="GO" id="GO:0016491">
    <property type="term" value="F:oxidoreductase activity"/>
    <property type="evidence" value="ECO:0007669"/>
    <property type="project" value="InterPro"/>
</dbReference>
<evidence type="ECO:0000313" key="4">
    <source>
        <dbReference type="Proteomes" id="UP000053029"/>
    </source>
</evidence>
<dbReference type="AlphaFoldDB" id="A0A0D2H293"/>
<feature type="region of interest" description="Disordered" evidence="1">
    <location>
        <begin position="1"/>
        <end position="21"/>
    </location>
</feature>
<dbReference type="Pfam" id="PF00724">
    <property type="entry name" value="Oxidored_FMN"/>
    <property type="match status" value="1"/>
</dbReference>
<dbReference type="PANTHER" id="PTHR22893">
    <property type="entry name" value="NADH OXIDOREDUCTASE-RELATED"/>
    <property type="match status" value="1"/>
</dbReference>
<dbReference type="OrthoDB" id="276546at2759"/>
<dbReference type="HOGENOM" id="CLU_012153_0_0_1"/>
<evidence type="ECO:0000259" key="2">
    <source>
        <dbReference type="Pfam" id="PF00724"/>
    </source>
</evidence>
<dbReference type="InterPro" id="IPR045247">
    <property type="entry name" value="Oye-like"/>
</dbReference>
<organism evidence="3 4">
    <name type="scientific">Fonsecaea pedrosoi CBS 271.37</name>
    <dbReference type="NCBI Taxonomy" id="1442368"/>
    <lineage>
        <taxon>Eukaryota</taxon>
        <taxon>Fungi</taxon>
        <taxon>Dikarya</taxon>
        <taxon>Ascomycota</taxon>
        <taxon>Pezizomycotina</taxon>
        <taxon>Eurotiomycetes</taxon>
        <taxon>Chaetothyriomycetidae</taxon>
        <taxon>Chaetothyriales</taxon>
        <taxon>Herpotrichiellaceae</taxon>
        <taxon>Fonsecaea</taxon>
    </lineage>
</organism>
<feature type="compositionally biased region" description="Pro residues" evidence="1">
    <location>
        <begin position="1"/>
        <end position="12"/>
    </location>
</feature>
<dbReference type="CDD" id="cd02933">
    <property type="entry name" value="OYE_like_FMN"/>
    <property type="match status" value="1"/>
</dbReference>
<feature type="domain" description="NADH:flavin oxidoreductase/NADH oxidase N-terminal" evidence="2">
    <location>
        <begin position="50"/>
        <end position="418"/>
    </location>
</feature>
<dbReference type="SUPFAM" id="SSF51395">
    <property type="entry name" value="FMN-linked oxidoreductases"/>
    <property type="match status" value="1"/>
</dbReference>
<dbReference type="STRING" id="1442368.A0A0D2H293"/>
<reference evidence="3 4" key="1">
    <citation type="submission" date="2015-01" db="EMBL/GenBank/DDBJ databases">
        <title>The Genome Sequence of Fonsecaea pedrosoi CBS 271.37.</title>
        <authorList>
            <consortium name="The Broad Institute Genomics Platform"/>
            <person name="Cuomo C."/>
            <person name="de Hoog S."/>
            <person name="Gorbushina A."/>
            <person name="Stielow B."/>
            <person name="Teixiera M."/>
            <person name="Abouelleil A."/>
            <person name="Chapman S.B."/>
            <person name="Priest M."/>
            <person name="Young S.K."/>
            <person name="Wortman J."/>
            <person name="Nusbaum C."/>
            <person name="Birren B."/>
        </authorList>
    </citation>
    <scope>NUCLEOTIDE SEQUENCE [LARGE SCALE GENOMIC DNA]</scope>
    <source>
        <strain evidence="3 4">CBS 271.37</strain>
    </source>
</reference>
<dbReference type="VEuPathDB" id="FungiDB:Z517_08628"/>
<dbReference type="GO" id="GO:0010181">
    <property type="term" value="F:FMN binding"/>
    <property type="evidence" value="ECO:0007669"/>
    <property type="project" value="InterPro"/>
</dbReference>
<proteinExistence type="predicted"/>
<dbReference type="Gene3D" id="3.20.20.70">
    <property type="entry name" value="Aldolase class I"/>
    <property type="match status" value="1"/>
</dbReference>
<name>A0A0D2H293_9EURO</name>
<feature type="region of interest" description="Disordered" evidence="1">
    <location>
        <begin position="184"/>
        <end position="216"/>
    </location>
</feature>
<evidence type="ECO:0000256" key="1">
    <source>
        <dbReference type="SAM" id="MobiDB-lite"/>
    </source>
</evidence>
<sequence>MAAAAPAPPVPPVAATAPADAVVSPENTAVWTDTREPPTLDSQDRASSALFTPLAIANGRIQLSHRVVMAPMTRNRGVPLYVGKPNRAWGHDELGATYYAQRTTPGGLIISEGIYPTVEASASPCAPGLFLPEQVAGWKAVVDAVHDKGGYIYAQLWHAGRSCLPHFTGVPALCPSATPFEGNHKSRYAPPDDDSGAPGRGEGITMSDHPPKEMTHDDIKRTIGAYVDTAKRAVFECGFDGIEVHGGNGYLVEQFLSTNINKRTDEYGGTVAGYCRFPLELMEALAEAVGGDNVALRLSPFGLFLQSYGEQRMEIWSHLCQQLKQRIPTMSYIHFIEPRFEQIIDPATKDTYLKSLGDNISLEPFRKIMGSTPFFVSGGYNDTNVWGVIESGSADAISIGRYFTSNPDLVSRLRRGKALTKYERDRFYWVPFDERARGYTDYSPCEE</sequence>
<keyword evidence="4" id="KW-1185">Reference proteome</keyword>
<dbReference type="PANTHER" id="PTHR22893:SF93">
    <property type="entry name" value="HYPOTHETICAL OXIDOREDUCTASE (EUROFUNG)"/>
    <property type="match status" value="1"/>
</dbReference>
<dbReference type="EMBL" id="KN846973">
    <property type="protein sequence ID" value="KIW78789.1"/>
    <property type="molecule type" value="Genomic_DNA"/>
</dbReference>
<dbReference type="InterPro" id="IPR001155">
    <property type="entry name" value="OxRdtase_FMN_N"/>
</dbReference>
<dbReference type="GeneID" id="25308118"/>